<evidence type="ECO:0000256" key="6">
    <source>
        <dbReference type="HAMAP-Rule" id="MF_01161"/>
    </source>
</evidence>
<keyword evidence="1 6" id="KW-0436">Ligase</keyword>
<keyword evidence="9" id="KW-1185">Reference proteome</keyword>
<dbReference type="HOGENOM" id="CLU_018869_3_0_5"/>
<gene>
    <name evidence="6" type="primary">tilS</name>
    <name evidence="8" type="ordered locus">Mmc1_0437</name>
</gene>
<comment type="catalytic activity">
    <reaction evidence="5 6">
        <text>cytidine(34) in tRNA(Ile2) + L-lysine + ATP = lysidine(34) in tRNA(Ile2) + AMP + diphosphate + H(+)</text>
        <dbReference type="Rhea" id="RHEA:43744"/>
        <dbReference type="Rhea" id="RHEA-COMP:10625"/>
        <dbReference type="Rhea" id="RHEA-COMP:10670"/>
        <dbReference type="ChEBI" id="CHEBI:15378"/>
        <dbReference type="ChEBI" id="CHEBI:30616"/>
        <dbReference type="ChEBI" id="CHEBI:32551"/>
        <dbReference type="ChEBI" id="CHEBI:33019"/>
        <dbReference type="ChEBI" id="CHEBI:82748"/>
        <dbReference type="ChEBI" id="CHEBI:83665"/>
        <dbReference type="ChEBI" id="CHEBI:456215"/>
        <dbReference type="EC" id="6.3.4.19"/>
    </reaction>
</comment>
<dbReference type="InterPro" id="IPR012094">
    <property type="entry name" value="tRNA_Ile_lys_synt"/>
</dbReference>
<name>A0L4R9_MAGMM</name>
<reference evidence="9" key="1">
    <citation type="journal article" date="2009" name="Appl. Environ. Microbiol.">
        <title>Complete genome sequence of the chemolithoautotrophic marine magnetotactic coccus strain MC-1.</title>
        <authorList>
            <person name="Schubbe S."/>
            <person name="Williams T.J."/>
            <person name="Xie G."/>
            <person name="Kiss H.E."/>
            <person name="Brettin T.S."/>
            <person name="Martinez D."/>
            <person name="Ross C.A."/>
            <person name="Schuler D."/>
            <person name="Cox B.L."/>
            <person name="Nealson K.H."/>
            <person name="Bazylinski D.A."/>
        </authorList>
    </citation>
    <scope>NUCLEOTIDE SEQUENCE [LARGE SCALE GENOMIC DNA]</scope>
    <source>
        <strain evidence="9">ATCC BAA-1437 / JCM 17883 / MC-1</strain>
    </source>
</reference>
<evidence type="ECO:0000256" key="4">
    <source>
        <dbReference type="ARBA" id="ARBA00022840"/>
    </source>
</evidence>
<dbReference type="PANTHER" id="PTHR43033:SF1">
    <property type="entry name" value="TRNA(ILE)-LYSIDINE SYNTHASE-RELATED"/>
    <property type="match status" value="1"/>
</dbReference>
<dbReference type="KEGG" id="mgm:Mmc1_0437"/>
<dbReference type="GO" id="GO:0006400">
    <property type="term" value="P:tRNA modification"/>
    <property type="evidence" value="ECO:0007669"/>
    <property type="project" value="UniProtKB-UniRule"/>
</dbReference>
<dbReference type="EMBL" id="CP000471">
    <property type="protein sequence ID" value="ABK42962.1"/>
    <property type="molecule type" value="Genomic_DNA"/>
</dbReference>
<evidence type="ECO:0000256" key="2">
    <source>
        <dbReference type="ARBA" id="ARBA00022694"/>
    </source>
</evidence>
<dbReference type="Proteomes" id="UP000002586">
    <property type="component" value="Chromosome"/>
</dbReference>
<protein>
    <recommendedName>
        <fullName evidence="6">tRNA(Ile)-lysidine synthase</fullName>
        <ecNumber evidence="6">6.3.4.19</ecNumber>
    </recommendedName>
    <alternativeName>
        <fullName evidence="6">tRNA(Ile)-2-lysyl-cytidine synthase</fullName>
    </alternativeName>
    <alternativeName>
        <fullName evidence="6">tRNA(Ile)-lysidine synthetase</fullName>
    </alternativeName>
</protein>
<dbReference type="InterPro" id="IPR012795">
    <property type="entry name" value="tRNA_Ile_lys_synt_N"/>
</dbReference>
<proteinExistence type="inferred from homology"/>
<dbReference type="InterPro" id="IPR014729">
    <property type="entry name" value="Rossmann-like_a/b/a_fold"/>
</dbReference>
<feature type="domain" description="tRNA(Ile)-lysidine/2-thiocytidine synthase N-terminal" evidence="7">
    <location>
        <begin position="30"/>
        <end position="212"/>
    </location>
</feature>
<evidence type="ECO:0000313" key="9">
    <source>
        <dbReference type="Proteomes" id="UP000002586"/>
    </source>
</evidence>
<dbReference type="GO" id="GO:0032267">
    <property type="term" value="F:tRNA(Ile)-lysidine synthase activity"/>
    <property type="evidence" value="ECO:0007669"/>
    <property type="project" value="UniProtKB-EC"/>
</dbReference>
<evidence type="ECO:0000256" key="3">
    <source>
        <dbReference type="ARBA" id="ARBA00022741"/>
    </source>
</evidence>
<keyword evidence="2 6" id="KW-0819">tRNA processing</keyword>
<keyword evidence="6" id="KW-0963">Cytoplasm</keyword>
<dbReference type="SUPFAM" id="SSF52402">
    <property type="entry name" value="Adenine nucleotide alpha hydrolases-like"/>
    <property type="match status" value="1"/>
</dbReference>
<dbReference type="OrthoDB" id="9807403at2"/>
<comment type="function">
    <text evidence="6">Ligates lysine onto the cytidine present at position 34 of the AUA codon-specific tRNA(Ile) that contains the anticodon CAU, in an ATP-dependent manner. Cytidine is converted to lysidine, thus changing the amino acid specificity of the tRNA from methionine to isoleucine.</text>
</comment>
<evidence type="ECO:0000259" key="7">
    <source>
        <dbReference type="Pfam" id="PF01171"/>
    </source>
</evidence>
<comment type="subcellular location">
    <subcellularLocation>
        <location evidence="6">Cytoplasm</location>
    </subcellularLocation>
</comment>
<dbReference type="GO" id="GO:0005737">
    <property type="term" value="C:cytoplasm"/>
    <property type="evidence" value="ECO:0007669"/>
    <property type="project" value="UniProtKB-SubCell"/>
</dbReference>
<evidence type="ECO:0000313" key="8">
    <source>
        <dbReference type="EMBL" id="ABK42962.1"/>
    </source>
</evidence>
<keyword evidence="4" id="KW-0067">ATP-binding</keyword>
<dbReference type="AlphaFoldDB" id="A0L4R9"/>
<keyword evidence="3" id="KW-0547">Nucleotide-binding</keyword>
<dbReference type="Pfam" id="PF01171">
    <property type="entry name" value="ATP_bind_3"/>
    <property type="match status" value="1"/>
</dbReference>
<dbReference type="CDD" id="cd01992">
    <property type="entry name" value="TilS_N"/>
    <property type="match status" value="1"/>
</dbReference>
<accession>A0L4R9</accession>
<sequence>MDAKQRASLQRRFATHLQGLLPQWPLSAPLLVAVSAGVDSSALLHLLRLCYPGPLQAAHFDHALRPCAKQDLAHVQQQCAQYAIPLHVGHWLPPAQKANLAAQARQARYRFLAQTAYGLKAPFIGIAHHQEDQAETLLERLLLRGAGLKGLSGMRPLAPLPMAEFAQVQLLRPLLPFSKKELTSWLQGEQITWREDPSNQDLRYTRNHIRHRLLPSLNALGVGEAIPQRLAETALHLQQADAALQWMVVQLAQQLPIEPYQENGLQLPLQPFAELPAELRARLLDHMLHTLVGITAVGQRAKENLWHHLSLPAKRWQMRMQGVAVTRVEQRLLVQPVLRAPGKRGETNH</sequence>
<organism evidence="8 9">
    <name type="scientific">Magnetococcus marinus (strain ATCC BAA-1437 / JCM 17883 / MC-1)</name>
    <dbReference type="NCBI Taxonomy" id="156889"/>
    <lineage>
        <taxon>Bacteria</taxon>
        <taxon>Pseudomonadati</taxon>
        <taxon>Pseudomonadota</taxon>
        <taxon>Magnetococcia</taxon>
        <taxon>Magnetococcales</taxon>
        <taxon>Magnetococcaceae</taxon>
        <taxon>Magnetococcus</taxon>
    </lineage>
</organism>
<dbReference type="NCBIfam" id="TIGR02432">
    <property type="entry name" value="lysidine_TilS_N"/>
    <property type="match status" value="1"/>
</dbReference>
<dbReference type="Gene3D" id="3.40.50.620">
    <property type="entry name" value="HUPs"/>
    <property type="match status" value="1"/>
</dbReference>
<evidence type="ECO:0000256" key="5">
    <source>
        <dbReference type="ARBA" id="ARBA00048539"/>
    </source>
</evidence>
<dbReference type="HAMAP" id="MF_01161">
    <property type="entry name" value="tRNA_Ile_lys_synt"/>
    <property type="match status" value="1"/>
</dbReference>
<comment type="similarity">
    <text evidence="6">Belongs to the tRNA(Ile)-lysidine synthase family.</text>
</comment>
<dbReference type="STRING" id="156889.Mmc1_0437"/>
<reference evidence="8 9" key="2">
    <citation type="journal article" date="2012" name="Int. J. Syst. Evol. Microbiol.">
        <title>Magnetococcus marinus gen. nov., sp. nov., a marine, magnetotactic bacterium that represents a novel lineage (Magnetococcaceae fam. nov.; Magnetococcales ord. nov.) at the base of the Alphaproteobacteria.</title>
        <authorList>
            <person name="Bazylinski D.A."/>
            <person name="Williams T.J."/>
            <person name="Lefevre C.T."/>
            <person name="Berg R.J."/>
            <person name="Zhang C.L."/>
            <person name="Bowser S.S."/>
            <person name="Dean A.J."/>
            <person name="Beveridge T.J."/>
        </authorList>
    </citation>
    <scope>NUCLEOTIDE SEQUENCE [LARGE SCALE GENOMIC DNA]</scope>
    <source>
        <strain evidence="9">ATCC BAA-1437 / JCM 17883 / MC-1</strain>
    </source>
</reference>
<comment type="caution">
    <text evidence="6">Lacks conserved residue(s) required for the propagation of feature annotation.</text>
</comment>
<dbReference type="RefSeq" id="WP_011712132.1">
    <property type="nucleotide sequence ID" value="NC_008576.1"/>
</dbReference>
<dbReference type="EC" id="6.3.4.19" evidence="6"/>
<evidence type="ECO:0000256" key="1">
    <source>
        <dbReference type="ARBA" id="ARBA00022598"/>
    </source>
</evidence>
<dbReference type="eggNOG" id="COG0037">
    <property type="taxonomic scope" value="Bacteria"/>
</dbReference>
<dbReference type="GO" id="GO:0005524">
    <property type="term" value="F:ATP binding"/>
    <property type="evidence" value="ECO:0007669"/>
    <property type="project" value="UniProtKB-KW"/>
</dbReference>
<dbReference type="InterPro" id="IPR011063">
    <property type="entry name" value="TilS/TtcA_N"/>
</dbReference>
<dbReference type="PANTHER" id="PTHR43033">
    <property type="entry name" value="TRNA(ILE)-LYSIDINE SYNTHASE-RELATED"/>
    <property type="match status" value="1"/>
</dbReference>